<reference evidence="6 7" key="1">
    <citation type="journal article" date="2004" name="Science">
        <title>The genome of the diatom Thalassiosira pseudonana: ecology, evolution, and metabolism.</title>
        <authorList>
            <person name="Armbrust E.V."/>
            <person name="Berges J.A."/>
            <person name="Bowler C."/>
            <person name="Green B.R."/>
            <person name="Martinez D."/>
            <person name="Putnam N.H."/>
            <person name="Zhou S."/>
            <person name="Allen A.E."/>
            <person name="Apt K.E."/>
            <person name="Bechner M."/>
            <person name="Brzezinski M.A."/>
            <person name="Chaal B.K."/>
            <person name="Chiovitti A."/>
            <person name="Davis A.K."/>
            <person name="Demarest M.S."/>
            <person name="Detter J.C."/>
            <person name="Glavina T."/>
            <person name="Goodstein D."/>
            <person name="Hadi M.Z."/>
            <person name="Hellsten U."/>
            <person name="Hildebrand M."/>
            <person name="Jenkins B.D."/>
            <person name="Jurka J."/>
            <person name="Kapitonov V.V."/>
            <person name="Kroger N."/>
            <person name="Lau W.W."/>
            <person name="Lane T.W."/>
            <person name="Larimer F.W."/>
            <person name="Lippmeier J.C."/>
            <person name="Lucas S."/>
            <person name="Medina M."/>
            <person name="Montsant A."/>
            <person name="Obornik M."/>
            <person name="Parker M.S."/>
            <person name="Palenik B."/>
            <person name="Pazour G.J."/>
            <person name="Richardson P.M."/>
            <person name="Rynearson T.A."/>
            <person name="Saito M.A."/>
            <person name="Schwartz D.C."/>
            <person name="Thamatrakoln K."/>
            <person name="Valentin K."/>
            <person name="Vardi A."/>
            <person name="Wilkerson F.P."/>
            <person name="Rokhsar D.S."/>
        </authorList>
    </citation>
    <scope>NUCLEOTIDE SEQUENCE [LARGE SCALE GENOMIC DNA]</scope>
    <source>
        <strain evidence="6 7">CCMP1335</strain>
    </source>
</reference>
<dbReference type="eggNOG" id="KOG4177">
    <property type="taxonomic scope" value="Eukaryota"/>
</dbReference>
<keyword evidence="4" id="KW-0862">Zinc</keyword>
<reference evidence="6 7" key="2">
    <citation type="journal article" date="2008" name="Nature">
        <title>The Phaeodactylum genome reveals the evolutionary history of diatom genomes.</title>
        <authorList>
            <person name="Bowler C."/>
            <person name="Allen A.E."/>
            <person name="Badger J.H."/>
            <person name="Grimwood J."/>
            <person name="Jabbari K."/>
            <person name="Kuo A."/>
            <person name="Maheswari U."/>
            <person name="Martens C."/>
            <person name="Maumus F."/>
            <person name="Otillar R.P."/>
            <person name="Rayko E."/>
            <person name="Salamov A."/>
            <person name="Vandepoele K."/>
            <person name="Beszteri B."/>
            <person name="Gruber A."/>
            <person name="Heijde M."/>
            <person name="Katinka M."/>
            <person name="Mock T."/>
            <person name="Valentin K."/>
            <person name="Verret F."/>
            <person name="Berges J.A."/>
            <person name="Brownlee C."/>
            <person name="Cadoret J.P."/>
            <person name="Chiovitti A."/>
            <person name="Choi C.J."/>
            <person name="Coesel S."/>
            <person name="De Martino A."/>
            <person name="Detter J.C."/>
            <person name="Durkin C."/>
            <person name="Falciatore A."/>
            <person name="Fournet J."/>
            <person name="Haruta M."/>
            <person name="Huysman M.J."/>
            <person name="Jenkins B.D."/>
            <person name="Jiroutova K."/>
            <person name="Jorgensen R.E."/>
            <person name="Joubert Y."/>
            <person name="Kaplan A."/>
            <person name="Kroger N."/>
            <person name="Kroth P.G."/>
            <person name="La Roche J."/>
            <person name="Lindquist E."/>
            <person name="Lommer M."/>
            <person name="Martin-Jezequel V."/>
            <person name="Lopez P.J."/>
            <person name="Lucas S."/>
            <person name="Mangogna M."/>
            <person name="McGinnis K."/>
            <person name="Medlin L.K."/>
            <person name="Montsant A."/>
            <person name="Oudot-Le Secq M.P."/>
            <person name="Napoli C."/>
            <person name="Obornik M."/>
            <person name="Parker M.S."/>
            <person name="Petit J.L."/>
            <person name="Porcel B.M."/>
            <person name="Poulsen N."/>
            <person name="Robison M."/>
            <person name="Rychlewski L."/>
            <person name="Rynearson T.A."/>
            <person name="Schmutz J."/>
            <person name="Shapiro H."/>
            <person name="Siaut M."/>
            <person name="Stanley M."/>
            <person name="Sussman M.R."/>
            <person name="Taylor A.R."/>
            <person name="Vardi A."/>
            <person name="von Dassow P."/>
            <person name="Vyverman W."/>
            <person name="Willis A."/>
            <person name="Wyrwicz L.S."/>
            <person name="Rokhsar D.S."/>
            <person name="Weissenbach J."/>
            <person name="Armbrust E.V."/>
            <person name="Green B.R."/>
            <person name="Van de Peer Y."/>
            <person name="Grigoriev I.V."/>
        </authorList>
    </citation>
    <scope>NUCLEOTIDE SEQUENCE [LARGE SCALE GENOMIC DNA]</scope>
    <source>
        <strain evidence="6 7">CCMP1335</strain>
    </source>
</reference>
<dbReference type="PROSITE" id="PS50088">
    <property type="entry name" value="ANK_REPEAT"/>
    <property type="match status" value="3"/>
</dbReference>
<dbReference type="Pfam" id="PF12796">
    <property type="entry name" value="Ank_2"/>
    <property type="match status" value="2"/>
</dbReference>
<keyword evidence="1" id="KW-0677">Repeat</keyword>
<keyword evidence="4" id="KW-0479">Metal-binding</keyword>
<dbReference type="PaxDb" id="35128-Thaps3594"/>
<evidence type="ECO:0000313" key="7">
    <source>
        <dbReference type="Proteomes" id="UP000001449"/>
    </source>
</evidence>
<dbReference type="SMART" id="SM00248">
    <property type="entry name" value="ANK"/>
    <property type="match status" value="6"/>
</dbReference>
<organism evidence="6 7">
    <name type="scientific">Thalassiosira pseudonana</name>
    <name type="common">Marine diatom</name>
    <name type="synonym">Cyclotella nana</name>
    <dbReference type="NCBI Taxonomy" id="35128"/>
    <lineage>
        <taxon>Eukaryota</taxon>
        <taxon>Sar</taxon>
        <taxon>Stramenopiles</taxon>
        <taxon>Ochrophyta</taxon>
        <taxon>Bacillariophyta</taxon>
        <taxon>Coscinodiscophyceae</taxon>
        <taxon>Thalassiosirophycidae</taxon>
        <taxon>Thalassiosirales</taxon>
        <taxon>Thalassiosiraceae</taxon>
        <taxon>Thalassiosira</taxon>
    </lineage>
</organism>
<dbReference type="PANTHER" id="PTHR24166">
    <property type="entry name" value="ROLLING PEBBLES, ISOFORM B"/>
    <property type="match status" value="1"/>
</dbReference>
<keyword evidence="2 3" id="KW-0040">ANK repeat</keyword>
<dbReference type="GeneID" id="7441919"/>
<gene>
    <name evidence="6" type="ORF">THAPSDRAFT_3594</name>
</gene>
<dbReference type="GO" id="GO:0008270">
    <property type="term" value="F:zinc ion binding"/>
    <property type="evidence" value="ECO:0007669"/>
    <property type="project" value="UniProtKB-KW"/>
</dbReference>
<dbReference type="InParanoid" id="B8BY82"/>
<name>B8BY82_THAPS</name>
<accession>B8BY82</accession>
<dbReference type="RefSeq" id="XP_002288894.1">
    <property type="nucleotide sequence ID" value="XM_002288858.1"/>
</dbReference>
<evidence type="ECO:0000256" key="2">
    <source>
        <dbReference type="ARBA" id="ARBA00023043"/>
    </source>
</evidence>
<dbReference type="PROSITE" id="PS50297">
    <property type="entry name" value="ANK_REP_REGION"/>
    <property type="match status" value="2"/>
</dbReference>
<evidence type="ECO:0000313" key="6">
    <source>
        <dbReference type="EMBL" id="EED94330.1"/>
    </source>
</evidence>
<feature type="repeat" description="ANK" evidence="3">
    <location>
        <begin position="832"/>
        <end position="864"/>
    </location>
</feature>
<dbReference type="AlphaFoldDB" id="B8BY82"/>
<feature type="repeat" description="ANK" evidence="3">
    <location>
        <begin position="530"/>
        <end position="562"/>
    </location>
</feature>
<evidence type="ECO:0000256" key="4">
    <source>
        <dbReference type="PROSITE-ProRule" id="PRU00042"/>
    </source>
</evidence>
<keyword evidence="7" id="KW-1185">Reference proteome</keyword>
<keyword evidence="4" id="KW-0863">Zinc-finger</keyword>
<dbReference type="InterPro" id="IPR036770">
    <property type="entry name" value="Ankyrin_rpt-contain_sf"/>
</dbReference>
<dbReference type="SUPFAM" id="SSF48403">
    <property type="entry name" value="Ankyrin repeat"/>
    <property type="match status" value="1"/>
</dbReference>
<dbReference type="PROSITE" id="PS50157">
    <property type="entry name" value="ZINC_FINGER_C2H2_2"/>
    <property type="match status" value="1"/>
</dbReference>
<evidence type="ECO:0000259" key="5">
    <source>
        <dbReference type="PROSITE" id="PS50157"/>
    </source>
</evidence>
<dbReference type="PANTHER" id="PTHR24166:SF48">
    <property type="entry name" value="PROTEIN VAPYRIN"/>
    <property type="match status" value="1"/>
</dbReference>
<dbReference type="InterPro" id="IPR050889">
    <property type="entry name" value="Dendritic_Spine_Reg/Scaffold"/>
</dbReference>
<evidence type="ECO:0000256" key="1">
    <source>
        <dbReference type="ARBA" id="ARBA00022737"/>
    </source>
</evidence>
<dbReference type="KEGG" id="tps:THAPSDRAFT_3594"/>
<dbReference type="InterPro" id="IPR013087">
    <property type="entry name" value="Znf_C2H2_type"/>
</dbReference>
<dbReference type="HOGENOM" id="CLU_328344_0_0_1"/>
<protein>
    <recommendedName>
        <fullName evidence="5">C2H2-type domain-containing protein</fullName>
    </recommendedName>
</protein>
<dbReference type="Gene3D" id="1.25.40.20">
    <property type="entry name" value="Ankyrin repeat-containing domain"/>
    <property type="match status" value="3"/>
</dbReference>
<dbReference type="InterPro" id="IPR002110">
    <property type="entry name" value="Ankyrin_rpt"/>
</dbReference>
<sequence>MVPLSYKCPLQCGTSLHTEDEISQHQKTCSNRRISCCQGTASCQKELKQWLDTNENKLTLCRHNSSAVYGAIREDNIDLIQYFLVKLKHQLLSAFSNETSLGDSLLTFAASLGRTAIVKAILDKMDDIVHDNNSSIALSDLTDHETSRGKIALVEAVKNNHTASVTLLLSAGANPSRPSRTHNKSALDWARVLRNESLVDTISKHIELEQYVFDLFKAISIADAPTIHALIDGGVPYKRNKDSTFHEARETMLQKVELAKQSVVELSAAVQEEVTARDDLKNAMRIRLQQIESMQLRQQVIVSTRQSRITQALAKVRLALTPNSTLHATNMVDPSLEMCLIAKSLCTLFRISIINGDETHNNNNSGYWQKLKGLLKDKASFYHRLRHYHFDPVQVDLAANVRLEGVAGTCSEWVQYTLGDITSDVGGDGYEPRENVLGSVLVTSISYWLGTIFNSSTGHEEERELIMQESSERDVFERNKIDLEVLVSRCAILRRELDDVNSSIDTNYRFIADIERKMKISRVMNFVTSDGHTALSWASASGNNDVTKLLLKNGARTAIGDDCIGWSASIIQVSFRHYIWKSAFKRKSLVATRSSRERAYELKTRDLTVSLRRTSLSRLVKRRVASIRLPLAEALINGHFDLIHIIGAKSDISLFQAINVSSLFKRPSGMIPRHLPKECLSEDNTLTSSIMPCLRLQHEQDVDSCAFVSSYKSVVDLTGEHLRRRKQALDAKIAARQQTLYNRHRRANASELKAAILRGDFTAMVQASEAGHLSLDYEDYDSGITPLLCAAARDDSARHHQLYQNNQAVSAVAYLLDRISPSRPNVNLENSKGHTALTFASVNGRLDAIKDLLSRGAEINRQTVMTGQTALILYQR</sequence>
<dbReference type="OMA" id="HEARETM"/>
<feature type="repeat" description="ANK" evidence="3">
    <location>
        <begin position="148"/>
        <end position="180"/>
    </location>
</feature>
<dbReference type="Pfam" id="PF00023">
    <property type="entry name" value="Ank"/>
    <property type="match status" value="1"/>
</dbReference>
<feature type="domain" description="C2H2-type" evidence="5">
    <location>
        <begin position="6"/>
        <end position="34"/>
    </location>
</feature>
<dbReference type="Proteomes" id="UP000001449">
    <property type="component" value="Chromosome 3"/>
</dbReference>
<dbReference type="EMBL" id="CM000640">
    <property type="protein sequence ID" value="EED94330.1"/>
    <property type="molecule type" value="Genomic_DNA"/>
</dbReference>
<evidence type="ECO:0000256" key="3">
    <source>
        <dbReference type="PROSITE-ProRule" id="PRU00023"/>
    </source>
</evidence>
<proteinExistence type="predicted"/>